<organism evidence="1 2">
    <name type="scientific">Dactylosporangium fulvum</name>
    <dbReference type="NCBI Taxonomy" id="53359"/>
    <lineage>
        <taxon>Bacteria</taxon>
        <taxon>Bacillati</taxon>
        <taxon>Actinomycetota</taxon>
        <taxon>Actinomycetes</taxon>
        <taxon>Micromonosporales</taxon>
        <taxon>Micromonosporaceae</taxon>
        <taxon>Dactylosporangium</taxon>
    </lineage>
</organism>
<gene>
    <name evidence="1" type="ORF">Dfulv_16905</name>
</gene>
<name>A0ABY5W8E2_9ACTN</name>
<protein>
    <submittedName>
        <fullName evidence="1">Uncharacterized protein</fullName>
    </submittedName>
</protein>
<dbReference type="Proteomes" id="UP001059617">
    <property type="component" value="Chromosome"/>
</dbReference>
<proteinExistence type="predicted"/>
<accession>A0ABY5W8E2</accession>
<sequence length="69" mass="7212">MTLTRVASACDPGLFPPNLMLAKIRQLVRRGVLDGCACGCRGDLARPGAALGVALSSPALYRLVRGSTR</sequence>
<reference evidence="1" key="1">
    <citation type="submission" date="2021-04" db="EMBL/GenBank/DDBJ databases">
        <authorList>
            <person name="Hartkoorn R.C."/>
            <person name="Beaudoing E."/>
            <person name="Hot D."/>
        </authorList>
    </citation>
    <scope>NUCLEOTIDE SEQUENCE</scope>
    <source>
        <strain evidence="1">NRRL B-16292</strain>
    </source>
</reference>
<evidence type="ECO:0000313" key="2">
    <source>
        <dbReference type="Proteomes" id="UP001059617"/>
    </source>
</evidence>
<reference evidence="1" key="2">
    <citation type="submission" date="2022-09" db="EMBL/GenBank/DDBJ databases">
        <title>Biosynthetic gene clusters of Dactylosporangioum fulvum.</title>
        <authorList>
            <person name="Caradec T."/>
        </authorList>
    </citation>
    <scope>NUCLEOTIDE SEQUENCE</scope>
    <source>
        <strain evidence="1">NRRL B-16292</strain>
    </source>
</reference>
<dbReference type="RefSeq" id="WP_259864134.1">
    <property type="nucleotide sequence ID" value="NZ_BAAAST010000199.1"/>
</dbReference>
<keyword evidence="2" id="KW-1185">Reference proteome</keyword>
<dbReference type="EMBL" id="CP073720">
    <property type="protein sequence ID" value="UWP85827.1"/>
    <property type="molecule type" value="Genomic_DNA"/>
</dbReference>
<evidence type="ECO:0000313" key="1">
    <source>
        <dbReference type="EMBL" id="UWP85827.1"/>
    </source>
</evidence>